<dbReference type="Pfam" id="PF12840">
    <property type="entry name" value="HTH_20"/>
    <property type="match status" value="1"/>
</dbReference>
<accession>A0ABW1LAJ6</accession>
<dbReference type="SUPFAM" id="SSF46785">
    <property type="entry name" value="Winged helix' DNA-binding domain"/>
    <property type="match status" value="1"/>
</dbReference>
<evidence type="ECO:0000259" key="3">
    <source>
        <dbReference type="PROSITE" id="PS50987"/>
    </source>
</evidence>
<gene>
    <name evidence="4" type="ORF">ACFPYN_16175</name>
</gene>
<dbReference type="PANTHER" id="PTHR38600:SF1">
    <property type="entry name" value="TRANSCRIPTIONAL REGULATORY PROTEIN"/>
    <property type="match status" value="1"/>
</dbReference>
<evidence type="ECO:0000313" key="5">
    <source>
        <dbReference type="Proteomes" id="UP001596170"/>
    </source>
</evidence>
<dbReference type="CDD" id="cd00090">
    <property type="entry name" value="HTH_ARSR"/>
    <property type="match status" value="1"/>
</dbReference>
<dbReference type="NCBIfam" id="NF033788">
    <property type="entry name" value="HTH_metalloreg"/>
    <property type="match status" value="1"/>
</dbReference>
<dbReference type="Gene3D" id="1.10.10.10">
    <property type="entry name" value="Winged helix-like DNA-binding domain superfamily/Winged helix DNA-binding domain"/>
    <property type="match status" value="1"/>
</dbReference>
<comment type="similarity">
    <text evidence="1">Belongs to the AHA1 family.</text>
</comment>
<dbReference type="SMART" id="SM00418">
    <property type="entry name" value="HTH_ARSR"/>
    <property type="match status" value="1"/>
</dbReference>
<dbReference type="InterPro" id="IPR001845">
    <property type="entry name" value="HTH_ArsR_DNA-bd_dom"/>
</dbReference>
<dbReference type="InterPro" id="IPR011991">
    <property type="entry name" value="ArsR-like_HTH"/>
</dbReference>
<dbReference type="PROSITE" id="PS50987">
    <property type="entry name" value="HTH_ARSR_2"/>
    <property type="match status" value="1"/>
</dbReference>
<comment type="caution">
    <text evidence="4">The sequence shown here is derived from an EMBL/GenBank/DDBJ whole genome shotgun (WGS) entry which is preliminary data.</text>
</comment>
<dbReference type="Gene3D" id="3.30.530.20">
    <property type="match status" value="1"/>
</dbReference>
<dbReference type="SUPFAM" id="SSF55961">
    <property type="entry name" value="Bet v1-like"/>
    <property type="match status" value="1"/>
</dbReference>
<proteinExistence type="inferred from homology"/>
<dbReference type="Proteomes" id="UP001596170">
    <property type="component" value="Unassembled WGS sequence"/>
</dbReference>
<evidence type="ECO:0000313" key="4">
    <source>
        <dbReference type="EMBL" id="MFC6040964.1"/>
    </source>
</evidence>
<dbReference type="RefSeq" id="WP_377735589.1">
    <property type="nucleotide sequence ID" value="NZ_JBHSRI010000025.1"/>
</dbReference>
<feature type="domain" description="HTH arsR-type" evidence="3">
    <location>
        <begin position="1"/>
        <end position="92"/>
    </location>
</feature>
<keyword evidence="5" id="KW-1185">Reference proteome</keyword>
<protein>
    <submittedName>
        <fullName evidence="4">Metalloregulator ArsR/SmtB family transcription factor</fullName>
    </submittedName>
</protein>
<dbReference type="PRINTS" id="PR00778">
    <property type="entry name" value="HTHARSR"/>
</dbReference>
<dbReference type="InterPro" id="IPR013538">
    <property type="entry name" value="ASHA1/2-like_C"/>
</dbReference>
<dbReference type="InterPro" id="IPR023393">
    <property type="entry name" value="START-like_dom_sf"/>
</dbReference>
<dbReference type="PANTHER" id="PTHR38600">
    <property type="entry name" value="TRANSCRIPTIONAL REGULATORY PROTEIN"/>
    <property type="match status" value="1"/>
</dbReference>
<dbReference type="InterPro" id="IPR036388">
    <property type="entry name" value="WH-like_DNA-bd_sf"/>
</dbReference>
<keyword evidence="2" id="KW-0238">DNA-binding</keyword>
<name>A0ABW1LAJ6_9BACL</name>
<evidence type="ECO:0000256" key="2">
    <source>
        <dbReference type="ARBA" id="ARBA00023125"/>
    </source>
</evidence>
<dbReference type="InterPro" id="IPR036390">
    <property type="entry name" value="WH_DNA-bd_sf"/>
</dbReference>
<evidence type="ECO:0000256" key="1">
    <source>
        <dbReference type="ARBA" id="ARBA00006817"/>
    </source>
</evidence>
<organism evidence="4 5">
    <name type="scientific">Paenisporosarcina macmurdoensis</name>
    <dbReference type="NCBI Taxonomy" id="212659"/>
    <lineage>
        <taxon>Bacteria</taxon>
        <taxon>Bacillati</taxon>
        <taxon>Bacillota</taxon>
        <taxon>Bacilli</taxon>
        <taxon>Bacillales</taxon>
        <taxon>Caryophanaceae</taxon>
        <taxon>Paenisporosarcina</taxon>
    </lineage>
</organism>
<sequence>MINEEVTHLFKALSHPTRVDILDLLTKGPLSTGELSEHFDVSRYAVMKHLKVLDDVHLIIVRRQGRIRLNYLNIIPLQEVYNRWVSKYESTLSISLTKLKAKLENGGSNHMKTEISSFQIEQQIEINAPLKDVSHSLIYDINDWWEFRFEEENSHITFDPKVGGFFMENWGNGQGAIWGTVLYYKEHVEIRLQGLLGMQGAVNSHYSYRLESHGEATTVKLSHSAVGLLDPKWEESHSNGWTLLLNKLKVYVEENE</sequence>
<dbReference type="EMBL" id="JBHSRI010000025">
    <property type="protein sequence ID" value="MFC6040964.1"/>
    <property type="molecule type" value="Genomic_DNA"/>
</dbReference>
<reference evidence="5" key="1">
    <citation type="journal article" date="2019" name="Int. J. Syst. Evol. Microbiol.">
        <title>The Global Catalogue of Microorganisms (GCM) 10K type strain sequencing project: providing services to taxonomists for standard genome sequencing and annotation.</title>
        <authorList>
            <consortium name="The Broad Institute Genomics Platform"/>
            <consortium name="The Broad Institute Genome Sequencing Center for Infectious Disease"/>
            <person name="Wu L."/>
            <person name="Ma J."/>
        </authorList>
    </citation>
    <scope>NUCLEOTIDE SEQUENCE [LARGE SCALE GENOMIC DNA]</scope>
    <source>
        <strain evidence="5">CCUG 54527</strain>
    </source>
</reference>
<dbReference type="CDD" id="cd07814">
    <property type="entry name" value="SRPBCC_CalC_Aha1-like"/>
    <property type="match status" value="1"/>
</dbReference>
<dbReference type="Pfam" id="PF08327">
    <property type="entry name" value="AHSA1"/>
    <property type="match status" value="1"/>
</dbReference>